<feature type="chain" id="PRO_5046400926" description="Secreted protein" evidence="1">
    <location>
        <begin position="23"/>
        <end position="50"/>
    </location>
</feature>
<sequence>MKKLLRILFLSLGLLFGGSVFQDSEVFANETESEEVVSPWNDEQPDRYGD</sequence>
<dbReference type="RefSeq" id="WP_379596913.1">
    <property type="nucleotide sequence ID" value="NZ_JBHUDE010000036.1"/>
</dbReference>
<comment type="caution">
    <text evidence="2">The sequence shown here is derived from an EMBL/GenBank/DDBJ whole genome shotgun (WGS) entry which is preliminary data.</text>
</comment>
<protein>
    <recommendedName>
        <fullName evidence="4">Secreted protein</fullName>
    </recommendedName>
</protein>
<dbReference type="EMBL" id="JBHUDE010000036">
    <property type="protein sequence ID" value="MFD1607501.1"/>
    <property type="molecule type" value="Genomic_DNA"/>
</dbReference>
<proteinExistence type="predicted"/>
<organism evidence="2 3">
    <name type="scientific">Oceanobacillus luteolus</name>
    <dbReference type="NCBI Taxonomy" id="1274358"/>
    <lineage>
        <taxon>Bacteria</taxon>
        <taxon>Bacillati</taxon>
        <taxon>Bacillota</taxon>
        <taxon>Bacilli</taxon>
        <taxon>Bacillales</taxon>
        <taxon>Bacillaceae</taxon>
        <taxon>Oceanobacillus</taxon>
    </lineage>
</organism>
<reference evidence="3" key="1">
    <citation type="journal article" date="2019" name="Int. J. Syst. Evol. Microbiol.">
        <title>The Global Catalogue of Microorganisms (GCM) 10K type strain sequencing project: providing services to taxonomists for standard genome sequencing and annotation.</title>
        <authorList>
            <consortium name="The Broad Institute Genomics Platform"/>
            <consortium name="The Broad Institute Genome Sequencing Center for Infectious Disease"/>
            <person name="Wu L."/>
            <person name="Ma J."/>
        </authorList>
    </citation>
    <scope>NUCLEOTIDE SEQUENCE [LARGE SCALE GENOMIC DNA]</scope>
    <source>
        <strain evidence="3">CGMCC 1.12376</strain>
    </source>
</reference>
<dbReference type="Proteomes" id="UP001597221">
    <property type="component" value="Unassembled WGS sequence"/>
</dbReference>
<name>A0ABW4HQ67_9BACI</name>
<gene>
    <name evidence="2" type="ORF">ACFSBH_07540</name>
</gene>
<keyword evidence="1" id="KW-0732">Signal</keyword>
<evidence type="ECO:0000313" key="2">
    <source>
        <dbReference type="EMBL" id="MFD1607501.1"/>
    </source>
</evidence>
<feature type="signal peptide" evidence="1">
    <location>
        <begin position="1"/>
        <end position="22"/>
    </location>
</feature>
<keyword evidence="3" id="KW-1185">Reference proteome</keyword>
<evidence type="ECO:0008006" key="4">
    <source>
        <dbReference type="Google" id="ProtNLM"/>
    </source>
</evidence>
<accession>A0ABW4HQ67</accession>
<evidence type="ECO:0000313" key="3">
    <source>
        <dbReference type="Proteomes" id="UP001597221"/>
    </source>
</evidence>
<evidence type="ECO:0000256" key="1">
    <source>
        <dbReference type="SAM" id="SignalP"/>
    </source>
</evidence>